<dbReference type="InterPro" id="IPR006645">
    <property type="entry name" value="NGN-like_dom"/>
</dbReference>
<dbReference type="Proteomes" id="UP000242957">
    <property type="component" value="Unassembled WGS sequence"/>
</dbReference>
<keyword evidence="7" id="KW-1185">Reference proteome</keyword>
<evidence type="ECO:0000313" key="7">
    <source>
        <dbReference type="Proteomes" id="UP000242957"/>
    </source>
</evidence>
<dbReference type="OrthoDB" id="9790639at2"/>
<feature type="domain" description="NusG-like N-terminal" evidence="5">
    <location>
        <begin position="9"/>
        <end position="108"/>
    </location>
</feature>
<dbReference type="EMBL" id="FNIJ01000002">
    <property type="protein sequence ID" value="SDN37901.1"/>
    <property type="molecule type" value="Genomic_DNA"/>
</dbReference>
<dbReference type="Pfam" id="PF02357">
    <property type="entry name" value="NusG"/>
    <property type="match status" value="1"/>
</dbReference>
<protein>
    <recommendedName>
        <fullName evidence="4">Transcription antitermination protein RfaH</fullName>
    </recommendedName>
</protein>
<comment type="similarity">
    <text evidence="4">Belongs to the RfaH family.</text>
</comment>
<dbReference type="GO" id="GO:0006354">
    <property type="term" value="P:DNA-templated transcription elongation"/>
    <property type="evidence" value="ECO:0007669"/>
    <property type="project" value="InterPro"/>
</dbReference>
<name>A0A1H0AXB1_9PSED</name>
<comment type="subunit">
    <text evidence="4">Interacts with both the nontemplate DNA and the RNA polymerase (RNAP).</text>
</comment>
<evidence type="ECO:0000259" key="5">
    <source>
        <dbReference type="SMART" id="SM00738"/>
    </source>
</evidence>
<keyword evidence="4" id="KW-0238">DNA-binding</keyword>
<reference evidence="7" key="1">
    <citation type="submission" date="2016-10" db="EMBL/GenBank/DDBJ databases">
        <authorList>
            <person name="Varghese N."/>
            <person name="Submissions S."/>
        </authorList>
    </citation>
    <scope>NUCLEOTIDE SEQUENCE [LARGE SCALE GENOMIC DNA]</scope>
    <source>
        <strain evidence="7">JCM 21621</strain>
    </source>
</reference>
<dbReference type="InterPro" id="IPR036735">
    <property type="entry name" value="NGN_dom_sf"/>
</dbReference>
<dbReference type="CDD" id="cd09892">
    <property type="entry name" value="NGN_SP_RfaH"/>
    <property type="match status" value="1"/>
</dbReference>
<accession>A0A1H0AXB1</accession>
<dbReference type="SMART" id="SM00738">
    <property type="entry name" value="NGN"/>
    <property type="match status" value="1"/>
</dbReference>
<sequence>MQCVTGGSAKRWYLVQCKPRQDQRALEHLERQGYTCLLPEHCVERLSRGKLQLRSEPLFPGYLFIHLDRVEDNWLPIRSTRGVNQIVSFGNQPIPVPTEVIERLQNRTIFEPAPVFTEGDKVIINNEAFQHIDAIFLAKDGEERVLLLLNILQRETVVSVPLRQVASYH</sequence>
<dbReference type="GO" id="GO:0005829">
    <property type="term" value="C:cytosol"/>
    <property type="evidence" value="ECO:0007669"/>
    <property type="project" value="TreeGrafter"/>
</dbReference>
<comment type="function">
    <text evidence="4">Enhances distal genes transcription elongation in a specialized subset of operons that encode extracytoplasmic components.</text>
</comment>
<dbReference type="STRING" id="198616.SAMN05216193_102411"/>
<dbReference type="NCBIfam" id="NF006534">
    <property type="entry name" value="PRK09014.1"/>
    <property type="match status" value="1"/>
</dbReference>
<proteinExistence type="inferred from homology"/>
<dbReference type="RefSeq" id="WP_084315279.1">
    <property type="nucleotide sequence ID" value="NZ_FNIJ01000002.1"/>
</dbReference>
<gene>
    <name evidence="4" type="primary">rfaH</name>
    <name evidence="6" type="ORF">SAMN05216193_102411</name>
</gene>
<organism evidence="6 7">
    <name type="scientific">Pseudomonas jinjuensis</name>
    <dbReference type="NCBI Taxonomy" id="198616"/>
    <lineage>
        <taxon>Bacteria</taxon>
        <taxon>Pseudomonadati</taxon>
        <taxon>Pseudomonadota</taxon>
        <taxon>Gammaproteobacteria</taxon>
        <taxon>Pseudomonadales</taxon>
        <taxon>Pseudomonadaceae</taxon>
        <taxon>Pseudomonas</taxon>
    </lineage>
</organism>
<evidence type="ECO:0000256" key="3">
    <source>
        <dbReference type="ARBA" id="ARBA00023163"/>
    </source>
</evidence>
<dbReference type="Gene3D" id="3.30.70.940">
    <property type="entry name" value="NusG, N-terminal domain"/>
    <property type="match status" value="1"/>
</dbReference>
<keyword evidence="3 4" id="KW-0804">Transcription</keyword>
<dbReference type="InterPro" id="IPR010215">
    <property type="entry name" value="Transcription_antiterm_RfaH"/>
</dbReference>
<dbReference type="PANTHER" id="PTHR30265:SF7">
    <property type="entry name" value="TRANSCRIPTION ANTITERMINATION PROTEIN RFAH"/>
    <property type="match status" value="1"/>
</dbReference>
<evidence type="ECO:0000256" key="4">
    <source>
        <dbReference type="HAMAP-Rule" id="MF_00951"/>
    </source>
</evidence>
<dbReference type="PANTHER" id="PTHR30265">
    <property type="entry name" value="RHO-INTERACTING TRANSCRIPTION TERMINATION FACTOR NUSG"/>
    <property type="match status" value="1"/>
</dbReference>
<evidence type="ECO:0000313" key="6">
    <source>
        <dbReference type="EMBL" id="SDN37901.1"/>
    </source>
</evidence>
<evidence type="ECO:0000256" key="1">
    <source>
        <dbReference type="ARBA" id="ARBA00022814"/>
    </source>
</evidence>
<keyword evidence="2 4" id="KW-0805">Transcription regulation</keyword>
<dbReference type="GO" id="GO:0003677">
    <property type="term" value="F:DNA binding"/>
    <property type="evidence" value="ECO:0007669"/>
    <property type="project" value="UniProtKB-UniRule"/>
</dbReference>
<keyword evidence="1 4" id="KW-0889">Transcription antitermination</keyword>
<dbReference type="InterPro" id="IPR043425">
    <property type="entry name" value="NusG-like"/>
</dbReference>
<dbReference type="HAMAP" id="MF_00951">
    <property type="entry name" value="RfaH"/>
    <property type="match status" value="1"/>
</dbReference>
<dbReference type="NCBIfam" id="TIGR01955">
    <property type="entry name" value="RfaH"/>
    <property type="match status" value="1"/>
</dbReference>
<evidence type="ECO:0000256" key="2">
    <source>
        <dbReference type="ARBA" id="ARBA00023015"/>
    </source>
</evidence>
<dbReference type="GO" id="GO:0001073">
    <property type="term" value="F:transcription antitermination factor activity, DNA binding"/>
    <property type="evidence" value="ECO:0007669"/>
    <property type="project" value="UniProtKB-UniRule"/>
</dbReference>
<dbReference type="AlphaFoldDB" id="A0A1H0AXB1"/>
<dbReference type="SUPFAM" id="SSF82679">
    <property type="entry name" value="N-utilization substance G protein NusG, N-terminal domain"/>
    <property type="match status" value="1"/>
</dbReference>